<keyword evidence="2" id="KW-1185">Reference proteome</keyword>
<dbReference type="Proteomes" id="UP000247810">
    <property type="component" value="Unassembled WGS sequence"/>
</dbReference>
<evidence type="ECO:0008006" key="3">
    <source>
        <dbReference type="Google" id="ProtNLM"/>
    </source>
</evidence>
<accession>A0A319EY32</accession>
<feature type="non-terminal residue" evidence="1">
    <location>
        <position position="1"/>
    </location>
</feature>
<gene>
    <name evidence="1" type="ORF">BO71DRAFT_320199</name>
</gene>
<protein>
    <recommendedName>
        <fullName evidence="3">Reverse transcriptase domain-containing protein</fullName>
    </recommendedName>
</protein>
<reference evidence="1 2" key="1">
    <citation type="submission" date="2018-02" db="EMBL/GenBank/DDBJ databases">
        <title>The genomes of Aspergillus section Nigri reveals drivers in fungal speciation.</title>
        <authorList>
            <consortium name="DOE Joint Genome Institute"/>
            <person name="Vesth T.C."/>
            <person name="Nybo J."/>
            <person name="Theobald S."/>
            <person name="Brandl J."/>
            <person name="Frisvad J.C."/>
            <person name="Nielsen K.F."/>
            <person name="Lyhne E.K."/>
            <person name="Kogle M.E."/>
            <person name="Kuo A."/>
            <person name="Riley R."/>
            <person name="Clum A."/>
            <person name="Nolan M."/>
            <person name="Lipzen A."/>
            <person name="Salamov A."/>
            <person name="Henrissat B."/>
            <person name="Wiebenga A."/>
            <person name="De vries R.P."/>
            <person name="Grigoriev I.V."/>
            <person name="Mortensen U.H."/>
            <person name="Andersen M.R."/>
            <person name="Baker S.E."/>
        </authorList>
    </citation>
    <scope>NUCLEOTIDE SEQUENCE [LARGE SCALE GENOMIC DNA]</scope>
    <source>
        <strain evidence="1 2">CBS 707.79</strain>
    </source>
</reference>
<sequence>LLYKYFNNFYSIYLDNIFIYLKNSIKEYYIYIKKVLTKFNKADLYLDIRKYKFKYKKIKYLSFII</sequence>
<evidence type="ECO:0000313" key="2">
    <source>
        <dbReference type="Proteomes" id="UP000247810"/>
    </source>
</evidence>
<dbReference type="Gene3D" id="3.30.70.270">
    <property type="match status" value="1"/>
</dbReference>
<dbReference type="InterPro" id="IPR043502">
    <property type="entry name" value="DNA/RNA_pol_sf"/>
</dbReference>
<dbReference type="InterPro" id="IPR043128">
    <property type="entry name" value="Rev_trsase/Diguanyl_cyclase"/>
</dbReference>
<dbReference type="VEuPathDB" id="FungiDB:BO71DRAFT_320199"/>
<dbReference type="AlphaFoldDB" id="A0A319EY32"/>
<dbReference type="SUPFAM" id="SSF56672">
    <property type="entry name" value="DNA/RNA polymerases"/>
    <property type="match status" value="1"/>
</dbReference>
<evidence type="ECO:0000313" key="1">
    <source>
        <dbReference type="EMBL" id="PYH96722.1"/>
    </source>
</evidence>
<dbReference type="OrthoDB" id="3909595at2759"/>
<name>A0A319EY32_9EURO</name>
<organism evidence="1 2">
    <name type="scientific">Aspergillus ellipticus CBS 707.79</name>
    <dbReference type="NCBI Taxonomy" id="1448320"/>
    <lineage>
        <taxon>Eukaryota</taxon>
        <taxon>Fungi</taxon>
        <taxon>Dikarya</taxon>
        <taxon>Ascomycota</taxon>
        <taxon>Pezizomycotina</taxon>
        <taxon>Eurotiomycetes</taxon>
        <taxon>Eurotiomycetidae</taxon>
        <taxon>Eurotiales</taxon>
        <taxon>Aspergillaceae</taxon>
        <taxon>Aspergillus</taxon>
        <taxon>Aspergillus subgen. Circumdati</taxon>
    </lineage>
</organism>
<proteinExistence type="predicted"/>
<dbReference type="EMBL" id="KZ825834">
    <property type="protein sequence ID" value="PYH96722.1"/>
    <property type="molecule type" value="Genomic_DNA"/>
</dbReference>